<proteinExistence type="predicted"/>
<name>A0ABS2ACF8_9ACTN</name>
<dbReference type="RefSeq" id="WP_203377545.1">
    <property type="nucleotide sequence ID" value="NZ_JAENHP010000005.1"/>
</dbReference>
<keyword evidence="3" id="KW-1185">Reference proteome</keyword>
<reference evidence="2 3" key="1">
    <citation type="submission" date="2021-01" db="EMBL/GenBank/DDBJ databases">
        <title>Actinoplanes sp. nov. LDG1-06 isolated from lichen.</title>
        <authorList>
            <person name="Saeng-In P."/>
            <person name="Phongsopitanun W."/>
            <person name="Kanchanasin P."/>
            <person name="Yuki M."/>
            <person name="Kudo T."/>
            <person name="Ohkuma M."/>
            <person name="Tanasupawat S."/>
        </authorList>
    </citation>
    <scope>NUCLEOTIDE SEQUENCE [LARGE SCALE GENOMIC DNA]</scope>
    <source>
        <strain evidence="2 3">LDG1-06</strain>
    </source>
</reference>
<dbReference type="EMBL" id="JAENHP010000005">
    <property type="protein sequence ID" value="MBM2617512.1"/>
    <property type="molecule type" value="Genomic_DNA"/>
</dbReference>
<feature type="domain" description="DUF6985" evidence="1">
    <location>
        <begin position="14"/>
        <end position="149"/>
    </location>
</feature>
<sequence>MTVTEIPGLGPVVEDDDAGWFESEPVPVPVLGGRECRFLVEGYDGADDFHAAIRTFLALDRGALEAATPHIYAYYRDITELVDDEFRIDIAGPDRVLDHVHPGYEISVIRDGPVYVSVECNCDWEPEHGLQLIFRAGAEITKVGPYDGHVTNSGAYADPALEGVVYRSLR</sequence>
<comment type="caution">
    <text evidence="2">The sequence shown here is derived from an EMBL/GenBank/DDBJ whole genome shotgun (WGS) entry which is preliminary data.</text>
</comment>
<protein>
    <recommendedName>
        <fullName evidence="1">DUF6985 domain-containing protein</fullName>
    </recommendedName>
</protein>
<dbReference type="Proteomes" id="UP000632138">
    <property type="component" value="Unassembled WGS sequence"/>
</dbReference>
<evidence type="ECO:0000313" key="3">
    <source>
        <dbReference type="Proteomes" id="UP000632138"/>
    </source>
</evidence>
<gene>
    <name evidence="2" type="ORF">JIG36_18305</name>
</gene>
<evidence type="ECO:0000313" key="2">
    <source>
        <dbReference type="EMBL" id="MBM2617512.1"/>
    </source>
</evidence>
<dbReference type="Pfam" id="PF22481">
    <property type="entry name" value="DUF6985"/>
    <property type="match status" value="1"/>
</dbReference>
<organism evidence="2 3">
    <name type="scientific">Paractinoplanes ovalisporus</name>
    <dbReference type="NCBI Taxonomy" id="2810368"/>
    <lineage>
        <taxon>Bacteria</taxon>
        <taxon>Bacillati</taxon>
        <taxon>Actinomycetota</taxon>
        <taxon>Actinomycetes</taxon>
        <taxon>Micromonosporales</taxon>
        <taxon>Micromonosporaceae</taxon>
        <taxon>Paractinoplanes</taxon>
    </lineage>
</organism>
<evidence type="ECO:0000259" key="1">
    <source>
        <dbReference type="Pfam" id="PF22481"/>
    </source>
</evidence>
<accession>A0ABS2ACF8</accession>
<dbReference type="InterPro" id="IPR054254">
    <property type="entry name" value="DUF6985"/>
</dbReference>